<dbReference type="NCBIfam" id="TIGR01643">
    <property type="entry name" value="YD_repeat_2x"/>
    <property type="match status" value="3"/>
</dbReference>
<feature type="region of interest" description="Disordered" evidence="1">
    <location>
        <begin position="645"/>
        <end position="671"/>
    </location>
</feature>
<dbReference type="Gene3D" id="2.180.10.10">
    <property type="entry name" value="RHS repeat-associated core"/>
    <property type="match status" value="4"/>
</dbReference>
<evidence type="ECO:0000313" key="3">
    <source>
        <dbReference type="Proteomes" id="UP001172778"/>
    </source>
</evidence>
<sequence length="2083" mass="228690">QTEYDIAGRITKTVRYATPAKLSVVAPLFSPVSGMAGQNLSPTQTQDIINEAGRLGGDLANRVERFWYDTAGRLILSADAGGMLTERTYDKSGNVLRQVQYATPVSEATLSQNETKVGKLVDPVTGKDTLQINGAEAVLANALAPKEGKPSLRPKPSSLDRISRTVYDHFNRPVYSIDAGGMVSRTDYDLAGNVLRVLQFATVFSLDGTEIPDYDGSREQLDGMSQDQLAQTLKTFDQANLRHFKNRATVARYDAAGRKSLTIDAEGYVSRTTYGVGETQQIRYRSAALHDYLQTPAAYWKWLELSKEDLAGEKLGAAQTALSSVLNGGRSTEITRSNAAGQIQSVTQTDTVQGALEIVRQYEYYGSGLLKSLQLGKVVLGDNEPQKTEYFYDQAGNLVLEKQGTTGLTGYRYDAVGNRTAKIDGRGLAFYGLPADLLAIAQGSIPKVATDAISSHRNQVHENLNLNAQEWVGLDRYTTRYQHDGLGRVIKTITPQVTEFSESDKTRTALTSWEAETEYDVFGNVVRQSEPYLTGGRNSAASSYSYYDRQNRKTLQVLAGGSVIRTRYDSFGNAKEIVKFDRKMVAAAHPNQEPPKCVVATGQIDFKDVEADPSIDSVTQITHDKLGRQLEVLDVRFAITRPAPTEAPTAAAGGGTGIGGETTPTQPQPKPVTDYYGKFTRYQYDAFGHVSTRVEGAHIKPSEGKPSELAVTWMGGYDRLGQQRYESRSGQGLINFSVSKEYDAFGQLSSKTESAETSLRTDYLFDGFGRLISVKQPVGNYFINDKWVSARREERYEYNNAGQQSRQVSGLEGVTDSAHQRSETILYGANGQKKQVTRTQGSDTVKTTYTYDAAGRVSSQTAGGQTLYLAYDLQGNETERYSGETFWGQVEDGGNWQASAKTYVVQHKRYDGQGRLTQEWSSAWENQSAAGTPQLRNRETSRQHRFAYDAQGRKCSEGYDGESFTRWIYINLSNDPVDPKATKDSRRVMVEIRLTQDDIDKNLTAQSLSDETLWGYVQQEKEFSADTRWTIHRLDADGRVLEKSQRGSSAVTRYHYDALGRLVESQDADGIIMRYDYDLLGNETRHALGAATDANGQALVQRQVVTSQLDGHGRVIATTEWGSSRQVNGQEQDVADLGLEGQTQAVRTTRYFYEGKQLMAEQRPDGVITYYGENAQGERCLEARLHTDAAGAYQFALSKTAYNAQGLKKQIATYSGQINDRAVAFDASALAAHRQTLAGASWQILQVIDQDYDGAGQLIARGTHAGQAVSGYHKQERYSYDGLGRLRQSNKDGVVQYYLNSAAGDAVLTLSAGAGQTGLFEVGAGLTFNLIDLASSIRQNQMSVVAKRYNLRHQLTDSWKLAQAGADAGGLQFDFAQRNQAQVGQVKLEPALLGGQLKGTLEWAGTANQAQPKLIFSGVELETLRRYAAQGTLTLHLDWLGSQTLTPITVAMIDEKLQATPPGSLEVLGPVSKPYYVNQGGDINQNVISPALSHLEMSIQLERKNAVSGRIERQTLLTGRGIVEEEQTVQKNSAGERFRVKHTTWEGQLHSTPLNVDRLHLYALPPTASSLQLSLWRQDGTLAQTLSDIRVQEGQASFALPDGLSGSYRYQYGYTVAGSHQVLLAGEGRLEVISGQTSRLLPDSASDPVSARFDDNRLKLSNAPGGIGAWFYRPRNTVGPYTPVGLNDQPKLAGLSGEYEALYFTGEPGQVQSRGRFNFHVTDGKIDVVSAVQASPRSVEGELIVLRQTNGADYLYLLDGGRGVGPAWHQPSRLRLAPDLTRNANVEGIERSSLIDTRRQVDEHAGFQQGGVYFHLPESVSGNQIYELEVGGQLWYGQLHIHYENGQPRIQLTPPGDSQLVRISGPVSAATARVKLEIGQPDDNYPKTLNLEPTRNADGNYTLDKILNLRKWLQDYTPRNNVPVVDGKVNLQYRLIPSAGDIVTGPLASGVLTFAPGSRPEDRKPISAIADGAPAQVGERLSTLDGGQTIHHHQQYNSFGELIKEIDGNGHATEYHYNQRGQLDQKTAGLTSSGQFDPSRYNQYAGDSQTLATQAASTVMTYTAGGRLKQITDGRGNVTEYSY</sequence>
<dbReference type="PANTHER" id="PTHR32305">
    <property type="match status" value="1"/>
</dbReference>
<dbReference type="Pfam" id="PF05593">
    <property type="entry name" value="RHS_repeat"/>
    <property type="match status" value="1"/>
</dbReference>
<name>A0ABT7E3W0_9NEIS</name>
<evidence type="ECO:0008006" key="4">
    <source>
        <dbReference type="Google" id="ProtNLM"/>
    </source>
</evidence>
<dbReference type="InterPro" id="IPR031325">
    <property type="entry name" value="RHS_repeat"/>
</dbReference>
<dbReference type="InterPro" id="IPR050708">
    <property type="entry name" value="T6SS_VgrG/RHS"/>
</dbReference>
<feature type="non-terminal residue" evidence="2">
    <location>
        <position position="1"/>
    </location>
</feature>
<keyword evidence="3" id="KW-1185">Reference proteome</keyword>
<accession>A0ABT7E3W0</accession>
<dbReference type="InterPro" id="IPR006530">
    <property type="entry name" value="YD"/>
</dbReference>
<evidence type="ECO:0000313" key="2">
    <source>
        <dbReference type="EMBL" id="MDK2126986.1"/>
    </source>
</evidence>
<dbReference type="EMBL" id="JARRAF010000080">
    <property type="protein sequence ID" value="MDK2126986.1"/>
    <property type="molecule type" value="Genomic_DNA"/>
</dbReference>
<dbReference type="PANTHER" id="PTHR32305:SF15">
    <property type="entry name" value="PROTEIN RHSA-RELATED"/>
    <property type="match status" value="1"/>
</dbReference>
<gene>
    <name evidence="2" type="ORF">PZA18_23360</name>
</gene>
<evidence type="ECO:0000256" key="1">
    <source>
        <dbReference type="SAM" id="MobiDB-lite"/>
    </source>
</evidence>
<comment type="caution">
    <text evidence="2">The sequence shown here is derived from an EMBL/GenBank/DDBJ whole genome shotgun (WGS) entry which is preliminary data.</text>
</comment>
<proteinExistence type="predicted"/>
<protein>
    <recommendedName>
        <fullName evidence="4">YD repeat-containing protein</fullName>
    </recommendedName>
</protein>
<dbReference type="Proteomes" id="UP001172778">
    <property type="component" value="Unassembled WGS sequence"/>
</dbReference>
<reference evidence="2" key="1">
    <citation type="submission" date="2023-03" db="EMBL/GenBank/DDBJ databases">
        <title>Chitinimonas shenzhenensis gen. nov., sp. nov., a novel member of family Burkholderiaceae isolated from activated sludge collected in Shen Zhen, China.</title>
        <authorList>
            <person name="Wang X."/>
        </authorList>
    </citation>
    <scope>NUCLEOTIDE SEQUENCE</scope>
    <source>
        <strain evidence="2">DQS-5</strain>
    </source>
</reference>
<feature type="non-terminal residue" evidence="2">
    <location>
        <position position="2083"/>
    </location>
</feature>
<organism evidence="2 3">
    <name type="scientific">Parachitinimonas caeni</name>
    <dbReference type="NCBI Taxonomy" id="3031301"/>
    <lineage>
        <taxon>Bacteria</taxon>
        <taxon>Pseudomonadati</taxon>
        <taxon>Pseudomonadota</taxon>
        <taxon>Betaproteobacteria</taxon>
        <taxon>Neisseriales</taxon>
        <taxon>Chitinibacteraceae</taxon>
        <taxon>Parachitinimonas</taxon>
    </lineage>
</organism>